<protein>
    <submittedName>
        <fullName evidence="2">Uncharacterized protein</fullName>
    </submittedName>
</protein>
<evidence type="ECO:0000313" key="3">
    <source>
        <dbReference type="Proteomes" id="UP000499080"/>
    </source>
</evidence>
<accession>A0A4Y2K7V6</accession>
<organism evidence="2 3">
    <name type="scientific">Araneus ventricosus</name>
    <name type="common">Orbweaver spider</name>
    <name type="synonym">Epeira ventricosa</name>
    <dbReference type="NCBI Taxonomy" id="182803"/>
    <lineage>
        <taxon>Eukaryota</taxon>
        <taxon>Metazoa</taxon>
        <taxon>Ecdysozoa</taxon>
        <taxon>Arthropoda</taxon>
        <taxon>Chelicerata</taxon>
        <taxon>Arachnida</taxon>
        <taxon>Araneae</taxon>
        <taxon>Araneomorphae</taxon>
        <taxon>Entelegynae</taxon>
        <taxon>Araneoidea</taxon>
        <taxon>Araneidae</taxon>
        <taxon>Araneus</taxon>
    </lineage>
</organism>
<name>A0A4Y2K7V6_ARAVE</name>
<proteinExistence type="predicted"/>
<dbReference type="OrthoDB" id="10541516at2759"/>
<keyword evidence="1" id="KW-0472">Membrane</keyword>
<keyword evidence="1" id="KW-0812">Transmembrane</keyword>
<comment type="caution">
    <text evidence="2">The sequence shown here is derived from an EMBL/GenBank/DDBJ whole genome shotgun (WGS) entry which is preliminary data.</text>
</comment>
<dbReference type="AlphaFoldDB" id="A0A4Y2K7V6"/>
<keyword evidence="1" id="KW-1133">Transmembrane helix</keyword>
<gene>
    <name evidence="2" type="ORF">AVEN_202919_1</name>
</gene>
<sequence>MRPHLPKQVACFTVPSSLDPPIKPGVTMTTHRRRDWTRWPTPLLDDISLCLGASQKANSPNSSSCDDFVPFKQAKFILLLIDFCFVLKLARFLLIGCRCSCDTNRGCRLSEKNES</sequence>
<dbReference type="Proteomes" id="UP000499080">
    <property type="component" value="Unassembled WGS sequence"/>
</dbReference>
<keyword evidence="3" id="KW-1185">Reference proteome</keyword>
<feature type="transmembrane region" description="Helical" evidence="1">
    <location>
        <begin position="76"/>
        <end position="94"/>
    </location>
</feature>
<evidence type="ECO:0000313" key="2">
    <source>
        <dbReference type="EMBL" id="GBM98510.1"/>
    </source>
</evidence>
<evidence type="ECO:0000256" key="1">
    <source>
        <dbReference type="SAM" id="Phobius"/>
    </source>
</evidence>
<dbReference type="EMBL" id="BGPR01004329">
    <property type="protein sequence ID" value="GBM98510.1"/>
    <property type="molecule type" value="Genomic_DNA"/>
</dbReference>
<reference evidence="2 3" key="1">
    <citation type="journal article" date="2019" name="Sci. Rep.">
        <title>Orb-weaving spider Araneus ventricosus genome elucidates the spidroin gene catalogue.</title>
        <authorList>
            <person name="Kono N."/>
            <person name="Nakamura H."/>
            <person name="Ohtoshi R."/>
            <person name="Moran D.A.P."/>
            <person name="Shinohara A."/>
            <person name="Yoshida Y."/>
            <person name="Fujiwara M."/>
            <person name="Mori M."/>
            <person name="Tomita M."/>
            <person name="Arakawa K."/>
        </authorList>
    </citation>
    <scope>NUCLEOTIDE SEQUENCE [LARGE SCALE GENOMIC DNA]</scope>
</reference>